<evidence type="ECO:0000313" key="2">
    <source>
        <dbReference type="Proteomes" id="UP001307889"/>
    </source>
</evidence>
<proteinExistence type="predicted"/>
<evidence type="ECO:0000313" key="1">
    <source>
        <dbReference type="EMBL" id="BET00089.1"/>
    </source>
</evidence>
<organism evidence="1 2">
    <name type="scientific">Nesidiocoris tenuis</name>
    <dbReference type="NCBI Taxonomy" id="355587"/>
    <lineage>
        <taxon>Eukaryota</taxon>
        <taxon>Metazoa</taxon>
        <taxon>Ecdysozoa</taxon>
        <taxon>Arthropoda</taxon>
        <taxon>Hexapoda</taxon>
        <taxon>Insecta</taxon>
        <taxon>Pterygota</taxon>
        <taxon>Neoptera</taxon>
        <taxon>Paraneoptera</taxon>
        <taxon>Hemiptera</taxon>
        <taxon>Heteroptera</taxon>
        <taxon>Panheteroptera</taxon>
        <taxon>Cimicomorpha</taxon>
        <taxon>Miridae</taxon>
        <taxon>Dicyphina</taxon>
        <taxon>Nesidiocoris</taxon>
    </lineage>
</organism>
<sequence length="79" mass="8387">MLPVAVLLKTLGTYLAVGEQITSATCSEYGQLGVSACSWKNASLFVCLRPRSVTTFLIPILGVLAIDSYFGLVLCDSCP</sequence>
<dbReference type="EMBL" id="AP028919">
    <property type="protein sequence ID" value="BET00089.1"/>
    <property type="molecule type" value="Genomic_DNA"/>
</dbReference>
<reference evidence="1 2" key="1">
    <citation type="submission" date="2023-09" db="EMBL/GenBank/DDBJ databases">
        <title>Nesidiocoris tenuis whole genome shotgun sequence.</title>
        <authorList>
            <person name="Shibata T."/>
            <person name="Shimoda M."/>
            <person name="Kobayashi T."/>
            <person name="Uehara T."/>
        </authorList>
    </citation>
    <scope>NUCLEOTIDE SEQUENCE [LARGE SCALE GENOMIC DNA]</scope>
    <source>
        <strain evidence="1 2">Japan</strain>
    </source>
</reference>
<name>A0ABN7B775_9HEMI</name>
<gene>
    <name evidence="1" type="ORF">NTJ_12905</name>
</gene>
<keyword evidence="2" id="KW-1185">Reference proteome</keyword>
<protein>
    <submittedName>
        <fullName evidence="1">Uncharacterized protein</fullName>
    </submittedName>
</protein>
<dbReference type="Proteomes" id="UP001307889">
    <property type="component" value="Chromosome 11"/>
</dbReference>
<accession>A0ABN7B775</accession>